<protein>
    <recommendedName>
        <fullName evidence="7">hydrogen peroxide-dependent heme synthase</fullName>
        <ecNumber evidence="7">1.3.98.5</ecNumber>
    </recommendedName>
</protein>
<dbReference type="SUPFAM" id="SSF54909">
    <property type="entry name" value="Dimeric alpha+beta barrel"/>
    <property type="match status" value="1"/>
</dbReference>
<keyword evidence="10" id="KW-1185">Reference proteome</keyword>
<comment type="caution">
    <text evidence="9">The sequence shown here is derived from an EMBL/GenBank/DDBJ whole genome shotgun (WGS) entry which is preliminary data.</text>
</comment>
<dbReference type="Proteomes" id="UP001645859">
    <property type="component" value="Unassembled WGS sequence"/>
</dbReference>
<keyword evidence="3" id="KW-0408">Iron</keyword>
<proteinExistence type="predicted"/>
<comment type="pathway">
    <text evidence="4">Porphyrin-containing compound metabolism.</text>
</comment>
<evidence type="ECO:0000313" key="9">
    <source>
        <dbReference type="EMBL" id="MBL3680380.1"/>
    </source>
</evidence>
<feature type="region of interest" description="Disordered" evidence="8">
    <location>
        <begin position="1"/>
        <end position="20"/>
    </location>
</feature>
<dbReference type="InterPro" id="IPR010644">
    <property type="entry name" value="ChdC/CLD"/>
</dbReference>
<dbReference type="Pfam" id="PF06778">
    <property type="entry name" value="Chlor_dismutase"/>
    <property type="match status" value="1"/>
</dbReference>
<name>A0ABS1SIN4_9MICO</name>
<reference evidence="9 10" key="1">
    <citation type="submission" date="2018-09" db="EMBL/GenBank/DDBJ databases">
        <title>Comparative genomics of Leucobacter spp.</title>
        <authorList>
            <person name="Reis A.C."/>
            <person name="Kolvenbach B.A."/>
            <person name="Corvini P.F.X."/>
            <person name="Nunes O.C."/>
        </authorList>
    </citation>
    <scope>NUCLEOTIDE SEQUENCE [LARGE SCALE GENOMIC DNA]</scope>
    <source>
        <strain evidence="9 10">TAN 31504</strain>
    </source>
</reference>
<evidence type="ECO:0000256" key="8">
    <source>
        <dbReference type="SAM" id="MobiDB-lite"/>
    </source>
</evidence>
<evidence type="ECO:0000256" key="2">
    <source>
        <dbReference type="ARBA" id="ARBA00022723"/>
    </source>
</evidence>
<evidence type="ECO:0000256" key="3">
    <source>
        <dbReference type="ARBA" id="ARBA00023004"/>
    </source>
</evidence>
<accession>A0ABS1SIN4</accession>
<dbReference type="InterPro" id="IPR011008">
    <property type="entry name" value="Dimeric_a/b-barrel"/>
</dbReference>
<keyword evidence="1" id="KW-0349">Heme</keyword>
<keyword evidence="2" id="KW-0479">Metal-binding</keyword>
<evidence type="ECO:0000313" key="10">
    <source>
        <dbReference type="Proteomes" id="UP001645859"/>
    </source>
</evidence>
<sequence>MSAHEIPPQTPASTPAHGGSPAEASFSLFGAFRISSSHPVVLDGRDVPVIVQELEDVAGSLADEGVTVRGWYDVSGIRSDADLLVWLHGAEIEDLQWALRQLRRSALLRPLIRSWSALGIEQTEDPALAERQPESWIMCATAAYPHEMLVPRELADIALRSYATAGQADARWLLVAESDDPAALIRLAHDPQDESAALTTGTVFTGRFIEPAEIVEVLQ</sequence>
<evidence type="ECO:0000256" key="5">
    <source>
        <dbReference type="ARBA" id="ARBA00049896"/>
    </source>
</evidence>
<evidence type="ECO:0000256" key="6">
    <source>
        <dbReference type="ARBA" id="ARBA00049935"/>
    </source>
</evidence>
<dbReference type="EMBL" id="QYAC01000007">
    <property type="protein sequence ID" value="MBL3680380.1"/>
    <property type="molecule type" value="Genomic_DNA"/>
</dbReference>
<gene>
    <name evidence="9" type="ORF">D3230_13940</name>
</gene>
<evidence type="ECO:0000256" key="1">
    <source>
        <dbReference type="ARBA" id="ARBA00022617"/>
    </source>
</evidence>
<comment type="catalytic activity">
    <reaction evidence="5">
        <text>Fe-coproporphyrin III + 2 H2O2 + 2 H(+) = heme b + 2 CO2 + 4 H2O</text>
        <dbReference type="Rhea" id="RHEA:56516"/>
        <dbReference type="ChEBI" id="CHEBI:15377"/>
        <dbReference type="ChEBI" id="CHEBI:15378"/>
        <dbReference type="ChEBI" id="CHEBI:16240"/>
        <dbReference type="ChEBI" id="CHEBI:16526"/>
        <dbReference type="ChEBI" id="CHEBI:60344"/>
        <dbReference type="ChEBI" id="CHEBI:68438"/>
        <dbReference type="EC" id="1.3.98.5"/>
    </reaction>
    <physiologicalReaction direction="left-to-right" evidence="5">
        <dbReference type="Rhea" id="RHEA:56517"/>
    </physiologicalReaction>
</comment>
<comment type="cofactor">
    <cofactor evidence="6">
        <name>Fe-coproporphyrin III</name>
        <dbReference type="ChEBI" id="CHEBI:68438"/>
    </cofactor>
</comment>
<dbReference type="RefSeq" id="WP_202345636.1">
    <property type="nucleotide sequence ID" value="NZ_BAAAPI010000012.1"/>
</dbReference>
<dbReference type="EC" id="1.3.98.5" evidence="7"/>
<evidence type="ECO:0000256" key="4">
    <source>
        <dbReference type="ARBA" id="ARBA00023444"/>
    </source>
</evidence>
<evidence type="ECO:0000256" key="7">
    <source>
        <dbReference type="ARBA" id="ARBA00050019"/>
    </source>
</evidence>
<organism evidence="9 10">
    <name type="scientific">Leucobacter chromiireducens subsp. solipictus</name>
    <dbReference type="NCBI Taxonomy" id="398235"/>
    <lineage>
        <taxon>Bacteria</taxon>
        <taxon>Bacillati</taxon>
        <taxon>Actinomycetota</taxon>
        <taxon>Actinomycetes</taxon>
        <taxon>Micrococcales</taxon>
        <taxon>Microbacteriaceae</taxon>
        <taxon>Leucobacter</taxon>
    </lineage>
</organism>